<dbReference type="Gene3D" id="2.40.160.20">
    <property type="match status" value="1"/>
</dbReference>
<keyword evidence="1" id="KW-0732">Signal</keyword>
<dbReference type="Pfam" id="PF19573">
    <property type="entry name" value="DUF6089"/>
    <property type="match status" value="1"/>
</dbReference>
<dbReference type="EMBL" id="PDUD01000027">
    <property type="protein sequence ID" value="PHN04181.1"/>
    <property type="molecule type" value="Genomic_DNA"/>
</dbReference>
<dbReference type="Proteomes" id="UP000223913">
    <property type="component" value="Unassembled WGS sequence"/>
</dbReference>
<feature type="domain" description="DUF6089" evidence="2">
    <location>
        <begin position="3"/>
        <end position="214"/>
    </location>
</feature>
<evidence type="ECO:0000313" key="3">
    <source>
        <dbReference type="EMBL" id="PHN04181.1"/>
    </source>
</evidence>
<dbReference type="OrthoDB" id="654178at2"/>
<feature type="signal peptide" evidence="1">
    <location>
        <begin position="1"/>
        <end position="19"/>
    </location>
</feature>
<evidence type="ECO:0000259" key="2">
    <source>
        <dbReference type="Pfam" id="PF19573"/>
    </source>
</evidence>
<reference evidence="3 4" key="1">
    <citation type="submission" date="2017-10" db="EMBL/GenBank/DDBJ databases">
        <title>The draft genome sequence of Lewinella nigricans NBRC 102662.</title>
        <authorList>
            <person name="Wang K."/>
        </authorList>
    </citation>
    <scope>NUCLEOTIDE SEQUENCE [LARGE SCALE GENOMIC DNA]</scope>
    <source>
        <strain evidence="3 4">NBRC 102662</strain>
    </source>
</reference>
<dbReference type="InterPro" id="IPR045743">
    <property type="entry name" value="DUF6089"/>
</dbReference>
<keyword evidence="4" id="KW-1185">Reference proteome</keyword>
<accession>A0A2D0N6P0</accession>
<evidence type="ECO:0000256" key="1">
    <source>
        <dbReference type="SAM" id="SignalP"/>
    </source>
</evidence>
<dbReference type="RefSeq" id="WP_099152566.1">
    <property type="nucleotide sequence ID" value="NZ_PDUD01000027.1"/>
</dbReference>
<dbReference type="AlphaFoldDB" id="A0A2D0N6P0"/>
<organism evidence="3 4">
    <name type="scientific">Flavilitoribacter nigricans (strain ATCC 23147 / DSM 23189 / NBRC 102662 / NCIMB 1420 / SS-2)</name>
    <name type="common">Lewinella nigricans</name>
    <dbReference type="NCBI Taxonomy" id="1122177"/>
    <lineage>
        <taxon>Bacteria</taxon>
        <taxon>Pseudomonadati</taxon>
        <taxon>Bacteroidota</taxon>
        <taxon>Saprospiria</taxon>
        <taxon>Saprospirales</taxon>
        <taxon>Lewinellaceae</taxon>
        <taxon>Flavilitoribacter</taxon>
    </lineage>
</organism>
<evidence type="ECO:0000313" key="4">
    <source>
        <dbReference type="Proteomes" id="UP000223913"/>
    </source>
</evidence>
<comment type="caution">
    <text evidence="3">The sequence shown here is derived from an EMBL/GenBank/DDBJ whole genome shotgun (WGS) entry which is preliminary data.</text>
</comment>
<proteinExistence type="predicted"/>
<sequence>MQKKLLLLLLLATGYMLRAQTTEIGVTAGAAFYRGELSSDNFLDFSAIEQPALGFQVRFSPFTRFSGRLEGLYAKISSADENSANVPGLNFQSTVYDAHILLEWNMIDANFGPSTGLTPYLFGGIGGIYFESQTEFQGELIDLQPLGTEGQGIDGYDDKYNQLNAAIPFGLGIRFWLGDRISLLVEGSTRFLFTDYLDDVSGRSVVYEDILLGNGPTAAALSNPNIIPGSDEATQPYRRGDSRNDGLYFLNLTLTYRTDGGRMGIKVRKNCPTF</sequence>
<feature type="chain" id="PRO_5012994196" description="DUF6089 domain-containing protein" evidence="1">
    <location>
        <begin position="20"/>
        <end position="274"/>
    </location>
</feature>
<gene>
    <name evidence="3" type="ORF">CRP01_23595</name>
</gene>
<name>A0A2D0N6P0_FLAN2</name>
<protein>
    <recommendedName>
        <fullName evidence="2">DUF6089 domain-containing protein</fullName>
    </recommendedName>
</protein>